<dbReference type="PANTHER" id="PTHR10953">
    <property type="entry name" value="UBIQUITIN-ACTIVATING ENZYME E1"/>
    <property type="match status" value="1"/>
</dbReference>
<dbReference type="GO" id="GO:0004792">
    <property type="term" value="F:thiosulfate-cyanide sulfurtransferase activity"/>
    <property type="evidence" value="ECO:0007669"/>
    <property type="project" value="TreeGrafter"/>
</dbReference>
<dbReference type="AlphaFoldDB" id="E0XVN2"/>
<dbReference type="SUPFAM" id="SSF69572">
    <property type="entry name" value="Activating enzymes of the ubiquitin-like proteins"/>
    <property type="match status" value="1"/>
</dbReference>
<dbReference type="GO" id="GO:0005737">
    <property type="term" value="C:cytoplasm"/>
    <property type="evidence" value="ECO:0007669"/>
    <property type="project" value="TreeGrafter"/>
</dbReference>
<accession>E0XVN2</accession>
<dbReference type="GO" id="GO:0008641">
    <property type="term" value="F:ubiquitin-like modifier activating enzyme activity"/>
    <property type="evidence" value="ECO:0007669"/>
    <property type="project" value="InterPro"/>
</dbReference>
<dbReference type="Pfam" id="PF00899">
    <property type="entry name" value="ThiF"/>
    <property type="match status" value="1"/>
</dbReference>
<name>E0XVN2_9BACT</name>
<evidence type="ECO:0000313" key="2">
    <source>
        <dbReference type="EMBL" id="ADI18473.1"/>
    </source>
</evidence>
<reference evidence="2" key="1">
    <citation type="journal article" date="2011" name="Environ. Microbiol.">
        <title>Time-series analyses of Monterey Bay coastal microbial picoplankton using a 'genome proxy' microarray.</title>
        <authorList>
            <person name="Rich V.I."/>
            <person name="Pham V.D."/>
            <person name="Eppley J."/>
            <person name="Shi Y."/>
            <person name="DeLong E.F."/>
        </authorList>
    </citation>
    <scope>NUCLEOTIDE SEQUENCE</scope>
</reference>
<dbReference type="EMBL" id="GU474890">
    <property type="protein sequence ID" value="ADI18473.1"/>
    <property type="molecule type" value="Genomic_DNA"/>
</dbReference>
<dbReference type="Gene3D" id="3.40.50.720">
    <property type="entry name" value="NAD(P)-binding Rossmann-like Domain"/>
    <property type="match status" value="1"/>
</dbReference>
<dbReference type="InterPro" id="IPR045886">
    <property type="entry name" value="ThiF/MoeB/HesA"/>
</dbReference>
<evidence type="ECO:0000259" key="1">
    <source>
        <dbReference type="Pfam" id="PF00899"/>
    </source>
</evidence>
<dbReference type="PANTHER" id="PTHR10953:SF102">
    <property type="entry name" value="ADENYLYLTRANSFERASE AND SULFURTRANSFERASE MOCS3"/>
    <property type="match status" value="1"/>
</dbReference>
<dbReference type="GO" id="GO:0016779">
    <property type="term" value="F:nucleotidyltransferase activity"/>
    <property type="evidence" value="ECO:0007669"/>
    <property type="project" value="TreeGrafter"/>
</dbReference>
<organism evidence="2">
    <name type="scientific">uncultured Verrucomicrobiales bacterium HF4000_13K17</name>
    <dbReference type="NCBI Taxonomy" id="710998"/>
    <lineage>
        <taxon>Bacteria</taxon>
        <taxon>Pseudomonadati</taxon>
        <taxon>Verrucomicrobiota</taxon>
        <taxon>Verrucomicrobiia</taxon>
        <taxon>Verrucomicrobiales</taxon>
        <taxon>environmental samples</taxon>
    </lineage>
</organism>
<dbReference type="CDD" id="cd00757">
    <property type="entry name" value="ThiF_MoeB_HesA_family"/>
    <property type="match status" value="1"/>
</dbReference>
<sequence>MPDENTLPELTALEQEIYSWQTNIDDFGETGQRRLRAASVMVSRIGGLGGLVAYELAAAGIGRLILAHAGNLRLSDLNRQLLMTQSALDTPRIDCAAQRLQELNPRLEITSLPENVNDANVAELVAQADVVIDCAPLFEERFFMNREAVRQGKPLVECAMFELEAHITSFKPGVTGCLQCLYPEKPDYWQRRFPVFGAVAGMVGCLGAMEAIKIIADLGEPLYGRLLTCDLKSMKFNQVRLRPRPGCPVCGNDK</sequence>
<dbReference type="InterPro" id="IPR000594">
    <property type="entry name" value="ThiF_NAD_FAD-bd"/>
</dbReference>
<dbReference type="InterPro" id="IPR035985">
    <property type="entry name" value="Ubiquitin-activating_enz"/>
</dbReference>
<feature type="domain" description="THIF-type NAD/FAD binding fold" evidence="1">
    <location>
        <begin position="18"/>
        <end position="249"/>
    </location>
</feature>
<protein>
    <submittedName>
        <fullName evidence="2">Dinucleotide-utilizing enzymes involved in molybdopterin and thiamine biosynthesis family 2</fullName>
    </submittedName>
</protein>
<proteinExistence type="predicted"/>